<dbReference type="GO" id="GO:0005524">
    <property type="term" value="F:ATP binding"/>
    <property type="evidence" value="ECO:0007669"/>
    <property type="project" value="UniProtKB-KW"/>
</dbReference>
<feature type="domain" description="ABC transmembrane type-1" evidence="9">
    <location>
        <begin position="34"/>
        <end position="312"/>
    </location>
</feature>
<keyword evidence="3" id="KW-0547">Nucleotide-binding</keyword>
<keyword evidence="4 11" id="KW-0067">ATP-binding</keyword>
<feature type="domain" description="ABC transporter" evidence="8">
    <location>
        <begin position="356"/>
        <end position="599"/>
    </location>
</feature>
<evidence type="ECO:0000256" key="1">
    <source>
        <dbReference type="ARBA" id="ARBA00004651"/>
    </source>
</evidence>
<keyword evidence="2 7" id="KW-0812">Transmembrane</keyword>
<organism evidence="11 12">
    <name type="scientific">Actinopolymorpha cephalotaxi</name>
    <dbReference type="NCBI Taxonomy" id="504797"/>
    <lineage>
        <taxon>Bacteria</taxon>
        <taxon>Bacillati</taxon>
        <taxon>Actinomycetota</taxon>
        <taxon>Actinomycetes</taxon>
        <taxon>Propionibacteriales</taxon>
        <taxon>Actinopolymorphaceae</taxon>
        <taxon>Actinopolymorpha</taxon>
    </lineage>
</organism>
<evidence type="ECO:0000256" key="7">
    <source>
        <dbReference type="SAM" id="Phobius"/>
    </source>
</evidence>
<dbReference type="InterPro" id="IPR011527">
    <property type="entry name" value="ABC1_TM_dom"/>
</dbReference>
<dbReference type="Gene3D" id="1.20.1560.10">
    <property type="entry name" value="ABC transporter type 1, transmembrane domain"/>
    <property type="match status" value="1"/>
</dbReference>
<dbReference type="PANTHER" id="PTHR43394:SF1">
    <property type="entry name" value="ATP-BINDING CASSETTE SUB-FAMILY B MEMBER 10, MITOCHONDRIAL"/>
    <property type="match status" value="1"/>
</dbReference>
<evidence type="ECO:0000259" key="8">
    <source>
        <dbReference type="PROSITE" id="PS50893"/>
    </source>
</evidence>
<proteinExistence type="predicted"/>
<dbReference type="AlphaFoldDB" id="A0A1I2TB43"/>
<dbReference type="PROSITE" id="PS50893">
    <property type="entry name" value="ABC_TRANSPORTER_2"/>
    <property type="match status" value="1"/>
</dbReference>
<feature type="transmembrane region" description="Helical" evidence="7">
    <location>
        <begin position="257"/>
        <end position="279"/>
    </location>
</feature>
<evidence type="ECO:0000256" key="3">
    <source>
        <dbReference type="ARBA" id="ARBA00022741"/>
    </source>
</evidence>
<dbReference type="EMBL" id="FOOI01000007">
    <property type="protein sequence ID" value="SFG62038.1"/>
    <property type="molecule type" value="Genomic_DNA"/>
</dbReference>
<keyword evidence="6 7" id="KW-0472">Membrane</keyword>
<dbReference type="OrthoDB" id="9806127at2"/>
<gene>
    <name evidence="10" type="ORF">FHR37_001853</name>
    <name evidence="11" type="ORF">SAMN05421678_107108</name>
</gene>
<name>A0A1I2TB43_9ACTN</name>
<feature type="transmembrane region" description="Helical" evidence="7">
    <location>
        <begin position="66"/>
        <end position="88"/>
    </location>
</feature>
<dbReference type="Pfam" id="PF00005">
    <property type="entry name" value="ABC_tran"/>
    <property type="match status" value="1"/>
</dbReference>
<dbReference type="SUPFAM" id="SSF90123">
    <property type="entry name" value="ABC transporter transmembrane region"/>
    <property type="match status" value="1"/>
</dbReference>
<sequence length="605" mass="63868">MSAVRGLAGRVRSTAVLYARGARLAYAHRPGLAAGTLALLATTSLLPVLQPWLLGEVVDGLGQGGGPATITLLAAGYALTLVLPALLVPVRQSLDSSLDAHALGAVDRHVLDAGGRLVDLTRIERPAFHDEAQRATSSASWVSRFGILTQQTAGQGVTVLGLLLLVAGLSPWVAVALAVSVVPHLVAYRRMSWQQWQTMADQSRPAREMDYCVRLTTSADGAKEVRVFGLGEWFLRRYQRLFRAAYGEVRRLRLRHLAVSAGFGLLHALALAGGFWYVAHQAGAGRLAVGDVALYVNAVVQLEAGLFGLSMSPGMVFELGLYLRQLFAFTDAAAPGIALPPAAAGLPAPARHHEGVDFTDVAFTYPNASAGSEPILRGVNAALPAGTVTAVVGDNGAGKSTLVKLLTTMYDPTAGYLRLDGRPLSAYDLASLRASTGGVFQDFARFALTAGENIAVGAGDATATPEQIRAAARAAGADSVVATLPDDYDTPLIRTFDGGVDLSGGQWQKLATARGLLRDAALVVLDEPTAALDVDAERRLFDTFRTLLAGRTGVLVSHRFSTVRMADQILVLENGVVVEAGSHTDLLALDGRYAAMFEMQAGRYR</sequence>
<comment type="subcellular location">
    <subcellularLocation>
        <location evidence="1">Cell membrane</location>
        <topology evidence="1">Multi-pass membrane protein</topology>
    </subcellularLocation>
</comment>
<feature type="transmembrane region" description="Helical" evidence="7">
    <location>
        <begin position="32"/>
        <end position="54"/>
    </location>
</feature>
<evidence type="ECO:0000256" key="5">
    <source>
        <dbReference type="ARBA" id="ARBA00022989"/>
    </source>
</evidence>
<dbReference type="RefSeq" id="WP_092883625.1">
    <property type="nucleotide sequence ID" value="NZ_FOOI01000007.1"/>
</dbReference>
<evidence type="ECO:0000313" key="10">
    <source>
        <dbReference type="EMBL" id="NYH83002.1"/>
    </source>
</evidence>
<evidence type="ECO:0000256" key="6">
    <source>
        <dbReference type="ARBA" id="ARBA00023136"/>
    </source>
</evidence>
<dbReference type="PROSITE" id="PS50929">
    <property type="entry name" value="ABC_TM1F"/>
    <property type="match status" value="1"/>
</dbReference>
<dbReference type="SMART" id="SM00382">
    <property type="entry name" value="AAA"/>
    <property type="match status" value="1"/>
</dbReference>
<feature type="transmembrane region" description="Helical" evidence="7">
    <location>
        <begin position="159"/>
        <end position="182"/>
    </location>
</feature>
<dbReference type="GO" id="GO:0016887">
    <property type="term" value="F:ATP hydrolysis activity"/>
    <property type="evidence" value="ECO:0007669"/>
    <property type="project" value="InterPro"/>
</dbReference>
<protein>
    <submittedName>
        <fullName evidence="10">ATP-binding cassette subfamily B protein</fullName>
    </submittedName>
    <submittedName>
        <fullName evidence="11">ATP-binding cassette, subfamily B</fullName>
    </submittedName>
</protein>
<evidence type="ECO:0000256" key="4">
    <source>
        <dbReference type="ARBA" id="ARBA00022840"/>
    </source>
</evidence>
<keyword evidence="13" id="KW-1185">Reference proteome</keyword>
<dbReference type="PANTHER" id="PTHR43394">
    <property type="entry name" value="ATP-DEPENDENT PERMEASE MDL1, MITOCHONDRIAL"/>
    <property type="match status" value="1"/>
</dbReference>
<dbReference type="InterPro" id="IPR027417">
    <property type="entry name" value="P-loop_NTPase"/>
</dbReference>
<evidence type="ECO:0000313" key="12">
    <source>
        <dbReference type="Proteomes" id="UP000199052"/>
    </source>
</evidence>
<dbReference type="InterPro" id="IPR036640">
    <property type="entry name" value="ABC1_TM_sf"/>
</dbReference>
<evidence type="ECO:0000313" key="13">
    <source>
        <dbReference type="Proteomes" id="UP000533017"/>
    </source>
</evidence>
<dbReference type="InterPro" id="IPR003439">
    <property type="entry name" value="ABC_transporter-like_ATP-bd"/>
</dbReference>
<dbReference type="GO" id="GO:0015421">
    <property type="term" value="F:ABC-type oligopeptide transporter activity"/>
    <property type="evidence" value="ECO:0007669"/>
    <property type="project" value="TreeGrafter"/>
</dbReference>
<evidence type="ECO:0000256" key="2">
    <source>
        <dbReference type="ARBA" id="ARBA00022692"/>
    </source>
</evidence>
<dbReference type="Proteomes" id="UP000533017">
    <property type="component" value="Unassembled WGS sequence"/>
</dbReference>
<dbReference type="Gene3D" id="3.40.50.300">
    <property type="entry name" value="P-loop containing nucleotide triphosphate hydrolases"/>
    <property type="match status" value="1"/>
</dbReference>
<dbReference type="Proteomes" id="UP000199052">
    <property type="component" value="Unassembled WGS sequence"/>
</dbReference>
<reference evidence="11 12" key="1">
    <citation type="submission" date="2016-10" db="EMBL/GenBank/DDBJ databases">
        <authorList>
            <person name="de Groot N.N."/>
        </authorList>
    </citation>
    <scope>NUCLEOTIDE SEQUENCE [LARGE SCALE GENOMIC DNA]</scope>
    <source>
        <strain evidence="11 12">CPCC 202808</strain>
    </source>
</reference>
<dbReference type="GO" id="GO:0005886">
    <property type="term" value="C:plasma membrane"/>
    <property type="evidence" value="ECO:0007669"/>
    <property type="project" value="UniProtKB-SubCell"/>
</dbReference>
<accession>A0A1I2TB43</accession>
<evidence type="ECO:0000313" key="11">
    <source>
        <dbReference type="EMBL" id="SFG62038.1"/>
    </source>
</evidence>
<dbReference type="EMBL" id="JACBZA010000001">
    <property type="protein sequence ID" value="NYH83002.1"/>
    <property type="molecule type" value="Genomic_DNA"/>
</dbReference>
<keyword evidence="5 7" id="KW-1133">Transmembrane helix</keyword>
<dbReference type="InterPro" id="IPR039421">
    <property type="entry name" value="Type_1_exporter"/>
</dbReference>
<dbReference type="InterPro" id="IPR003593">
    <property type="entry name" value="AAA+_ATPase"/>
</dbReference>
<evidence type="ECO:0000259" key="9">
    <source>
        <dbReference type="PROSITE" id="PS50929"/>
    </source>
</evidence>
<reference evidence="10 13" key="2">
    <citation type="submission" date="2020-07" db="EMBL/GenBank/DDBJ databases">
        <title>Sequencing the genomes of 1000 actinobacteria strains.</title>
        <authorList>
            <person name="Klenk H.-P."/>
        </authorList>
    </citation>
    <scope>NUCLEOTIDE SEQUENCE [LARGE SCALE GENOMIC DNA]</scope>
    <source>
        <strain evidence="10 13">DSM 45117</strain>
    </source>
</reference>
<dbReference type="SUPFAM" id="SSF52540">
    <property type="entry name" value="P-loop containing nucleoside triphosphate hydrolases"/>
    <property type="match status" value="1"/>
</dbReference>
<dbReference type="STRING" id="504797.SAMN05421678_107108"/>